<proteinExistence type="predicted"/>
<sequence>MPNIIDYLDWRGDLSMTVSEFNEVDNLILAQLSYVDFENIVPGIDSDESISIKEASDLFFKVYNEYEIMLEESVAKISVCLMKKMACCERFAKLRLSKYVNKVHYEEQKQFSAIHIALEDGTIYVAYRGTDDTLVGWKEDFNMSFMTTIPAQVEAVNYLRETTIDGKSKIRIGGHSKGGNLAVYAAVKCCLHIKENIIEVYNNDGPGFSREMINSEEYREIRSRIKTIVPQTSIVGMMLEHEEEYIVVASKQKYIMQHYAMSWEVLGKQFVYVSGVTEGSKRIDAILKAWLNNMDTDERERFVDSLFYIFEAADIKSPRDISRDKWSKVAVMRKVISSMPIENRQVLFKTIRLLLNEGSKMFRYRNKQNERSIGSKADFNKTFKNKSMLKGSKLKKDEL</sequence>
<dbReference type="Gene3D" id="3.40.50.1820">
    <property type="entry name" value="alpha/beta hydrolase"/>
    <property type="match status" value="1"/>
</dbReference>
<reference evidence="1 2" key="1">
    <citation type="submission" date="2021-01" db="EMBL/GenBank/DDBJ databases">
        <title>Genome public.</title>
        <authorList>
            <person name="Liu C."/>
            <person name="Sun Q."/>
        </authorList>
    </citation>
    <scope>NUCLEOTIDE SEQUENCE [LARGE SCALE GENOMIC DNA]</scope>
    <source>
        <strain evidence="1 2">YIM B02515</strain>
    </source>
</reference>
<name>A0ABS1TBU3_9CLOT</name>
<gene>
    <name evidence="1" type="ORF">JK636_13285</name>
</gene>
<keyword evidence="2" id="KW-1185">Reference proteome</keyword>
<dbReference type="EMBL" id="JAESWC010000008">
    <property type="protein sequence ID" value="MBL4936731.1"/>
    <property type="molecule type" value="Genomic_DNA"/>
</dbReference>
<dbReference type="InterPro" id="IPR029058">
    <property type="entry name" value="AB_hydrolase_fold"/>
</dbReference>
<accession>A0ABS1TBU3</accession>
<organism evidence="1 2">
    <name type="scientific">Clostridium rhizosphaerae</name>
    <dbReference type="NCBI Taxonomy" id="2803861"/>
    <lineage>
        <taxon>Bacteria</taxon>
        <taxon>Bacillati</taxon>
        <taxon>Bacillota</taxon>
        <taxon>Clostridia</taxon>
        <taxon>Eubacteriales</taxon>
        <taxon>Clostridiaceae</taxon>
        <taxon>Clostridium</taxon>
    </lineage>
</organism>
<dbReference type="SUPFAM" id="SSF53474">
    <property type="entry name" value="alpha/beta-Hydrolases"/>
    <property type="match status" value="1"/>
</dbReference>
<evidence type="ECO:0000313" key="2">
    <source>
        <dbReference type="Proteomes" id="UP000632377"/>
    </source>
</evidence>
<protein>
    <submittedName>
        <fullName evidence="1">DUF2974 domain-containing protein</fullName>
    </submittedName>
</protein>
<dbReference type="Proteomes" id="UP000632377">
    <property type="component" value="Unassembled WGS sequence"/>
</dbReference>
<dbReference type="Pfam" id="PF11187">
    <property type="entry name" value="Mbeg1-like"/>
    <property type="match status" value="1"/>
</dbReference>
<comment type="caution">
    <text evidence="1">The sequence shown here is derived from an EMBL/GenBank/DDBJ whole genome shotgun (WGS) entry which is preliminary data.</text>
</comment>
<evidence type="ECO:0000313" key="1">
    <source>
        <dbReference type="EMBL" id="MBL4936731.1"/>
    </source>
</evidence>
<dbReference type="RefSeq" id="WP_202749487.1">
    <property type="nucleotide sequence ID" value="NZ_JAESWC010000008.1"/>
</dbReference>
<dbReference type="InterPro" id="IPR024499">
    <property type="entry name" value="Mbeg1-like"/>
</dbReference>